<protein>
    <submittedName>
        <fullName evidence="1">Uncharacterized protein</fullName>
    </submittedName>
</protein>
<dbReference type="EMBL" id="RHHM01000001">
    <property type="protein sequence ID" value="RQM40002.1"/>
    <property type="molecule type" value="Genomic_DNA"/>
</dbReference>
<accession>A0A3N6TXL0</accession>
<dbReference type="Proteomes" id="UP000279457">
    <property type="component" value="Unassembled WGS sequence"/>
</dbReference>
<sequence>MNVTNSGGDVTLRPILKYNDINNACANNNGVSENLVNSVRFVANENIALKSIKSYCNNQEEKIKFDYPVVFYFADTDNRKNEFKLSFIDRAYRRHMDKEAKKNGMSFAAGHDRYDENSPRCYDNNVAICEYKKLE</sequence>
<dbReference type="OrthoDB" id="9966745at2"/>
<dbReference type="RefSeq" id="WP_124231448.1">
    <property type="nucleotide sequence ID" value="NZ_RHHM01000001.1"/>
</dbReference>
<comment type="caution">
    <text evidence="1">The sequence shown here is derived from an EMBL/GenBank/DDBJ whole genome shotgun (WGS) entry which is preliminary data.</text>
</comment>
<keyword evidence="2" id="KW-1185">Reference proteome</keyword>
<name>A0A3N6TXL0_9GAMM</name>
<organism evidence="1 2">
    <name type="scientific">Erwinia psidii</name>
    <dbReference type="NCBI Taxonomy" id="69224"/>
    <lineage>
        <taxon>Bacteria</taxon>
        <taxon>Pseudomonadati</taxon>
        <taxon>Pseudomonadota</taxon>
        <taxon>Gammaproteobacteria</taxon>
        <taxon>Enterobacterales</taxon>
        <taxon>Erwiniaceae</taxon>
        <taxon>Erwinia</taxon>
    </lineage>
</organism>
<evidence type="ECO:0000313" key="2">
    <source>
        <dbReference type="Proteomes" id="UP000279457"/>
    </source>
</evidence>
<evidence type="ECO:0000313" key="1">
    <source>
        <dbReference type="EMBL" id="RQM40002.1"/>
    </source>
</evidence>
<reference evidence="1 2" key="1">
    <citation type="submission" date="2018-10" db="EMBL/GenBank/DDBJ databases">
        <title>Draft genome sequence for the type isolate of Erwinia psidii, agent causal of bacterial blight in guava (Psidium guajava) and wilt and die-back of Eucalyptus spp.</title>
        <authorList>
            <person name="Hermenegildo P.S."/>
            <person name="Santos S.A."/>
            <person name="Guimaraes L.M.S."/>
            <person name="Vidigal P.M.P."/>
            <person name="Pereira I.C."/>
            <person name="Badel J.L."/>
            <person name="Alfenas-Zerbini P."/>
            <person name="Ferreira M.A.S.V."/>
            <person name="Alfenas A.C."/>
        </authorList>
    </citation>
    <scope>NUCLEOTIDE SEQUENCE [LARGE SCALE GENOMIC DNA]</scope>
    <source>
        <strain evidence="1 2">IBSBF 435</strain>
    </source>
</reference>
<dbReference type="AlphaFoldDB" id="A0A3N6TXL0"/>
<gene>
    <name evidence="1" type="ORF">EB241_01475</name>
</gene>
<proteinExistence type="predicted"/>